<organism evidence="3 4">
    <name type="scientific">Novosphingobium mangrovi</name>
    <name type="common">ex Hu et al. 2023</name>
    <dbReference type="NCBI Taxonomy" id="2930094"/>
    <lineage>
        <taxon>Bacteria</taxon>
        <taxon>Pseudomonadati</taxon>
        <taxon>Pseudomonadota</taxon>
        <taxon>Alphaproteobacteria</taxon>
        <taxon>Sphingomonadales</taxon>
        <taxon>Sphingomonadaceae</taxon>
        <taxon>Novosphingobium</taxon>
    </lineage>
</organism>
<proteinExistence type="predicted"/>
<comment type="caution">
    <text evidence="3">The sequence shown here is derived from an EMBL/GenBank/DDBJ whole genome shotgun (WGS) entry which is preliminary data.</text>
</comment>
<dbReference type="RefSeq" id="WP_243802768.1">
    <property type="nucleotide sequence ID" value="NZ_JALHAT010000053.1"/>
</dbReference>
<reference evidence="3" key="1">
    <citation type="submission" date="2022-03" db="EMBL/GenBank/DDBJ databases">
        <title>Identification of a novel bacterium isolated from mangrove sediments.</title>
        <authorList>
            <person name="Pan X."/>
        </authorList>
    </citation>
    <scope>NUCLEOTIDE SEQUENCE</scope>
    <source>
        <strain evidence="3">B2637</strain>
    </source>
</reference>
<sequence>MIFRTSPLAPAALLTAFAALGLAACSPEPAKEYTTDVEDKSGGELIVTDVDETGVDVKVPDTPMTNVPPEDKAGS</sequence>
<evidence type="ECO:0000256" key="2">
    <source>
        <dbReference type="SAM" id="SignalP"/>
    </source>
</evidence>
<dbReference type="Proteomes" id="UP001162802">
    <property type="component" value="Unassembled WGS sequence"/>
</dbReference>
<feature type="signal peptide" evidence="2">
    <location>
        <begin position="1"/>
        <end position="23"/>
    </location>
</feature>
<name>A0ABT0AHJ6_9SPHN</name>
<protein>
    <recommendedName>
        <fullName evidence="5">Argininosuccinate lyase</fullName>
    </recommendedName>
</protein>
<dbReference type="EMBL" id="JALHAT010000053">
    <property type="protein sequence ID" value="MCJ1962668.1"/>
    <property type="molecule type" value="Genomic_DNA"/>
</dbReference>
<evidence type="ECO:0000313" key="3">
    <source>
        <dbReference type="EMBL" id="MCJ1962668.1"/>
    </source>
</evidence>
<keyword evidence="4" id="KW-1185">Reference proteome</keyword>
<evidence type="ECO:0000313" key="4">
    <source>
        <dbReference type="Proteomes" id="UP001162802"/>
    </source>
</evidence>
<feature type="chain" id="PRO_5047410408" description="Argininosuccinate lyase" evidence="2">
    <location>
        <begin position="24"/>
        <end position="75"/>
    </location>
</feature>
<dbReference type="PROSITE" id="PS51257">
    <property type="entry name" value="PROKAR_LIPOPROTEIN"/>
    <property type="match status" value="1"/>
</dbReference>
<evidence type="ECO:0008006" key="5">
    <source>
        <dbReference type="Google" id="ProtNLM"/>
    </source>
</evidence>
<evidence type="ECO:0000256" key="1">
    <source>
        <dbReference type="SAM" id="MobiDB-lite"/>
    </source>
</evidence>
<feature type="region of interest" description="Disordered" evidence="1">
    <location>
        <begin position="52"/>
        <end position="75"/>
    </location>
</feature>
<accession>A0ABT0AHJ6</accession>
<gene>
    <name evidence="3" type="ORF">MTR65_18430</name>
</gene>
<keyword evidence="2" id="KW-0732">Signal</keyword>